<dbReference type="STRING" id="180498.A0A067JYE6"/>
<feature type="coiled-coil region" evidence="1">
    <location>
        <begin position="190"/>
        <end position="245"/>
    </location>
</feature>
<evidence type="ECO:0000313" key="4">
    <source>
        <dbReference type="Proteomes" id="UP000027138"/>
    </source>
</evidence>
<feature type="region of interest" description="Disordered" evidence="2">
    <location>
        <begin position="282"/>
        <end position="334"/>
    </location>
</feature>
<keyword evidence="1" id="KW-0175">Coiled coil</keyword>
<reference evidence="3 4" key="1">
    <citation type="journal article" date="2014" name="PLoS ONE">
        <title>Global Analysis of Gene Expression Profiles in Physic Nut (Jatropha curcas L.) Seedlings Exposed to Salt Stress.</title>
        <authorList>
            <person name="Zhang L."/>
            <person name="Zhang C."/>
            <person name="Wu P."/>
            <person name="Chen Y."/>
            <person name="Li M."/>
            <person name="Jiang H."/>
            <person name="Wu G."/>
        </authorList>
    </citation>
    <scope>NUCLEOTIDE SEQUENCE [LARGE SCALE GENOMIC DNA]</scope>
    <source>
        <strain evidence="4">cv. GZQX0401</strain>
        <tissue evidence="3">Young leaves</tissue>
    </source>
</reference>
<dbReference type="PANTHER" id="PTHR34962">
    <property type="entry name" value="EMBRYO DEFECTIVE 1703-RELATED"/>
    <property type="match status" value="1"/>
</dbReference>
<feature type="compositionally biased region" description="Polar residues" evidence="2">
    <location>
        <begin position="394"/>
        <end position="407"/>
    </location>
</feature>
<evidence type="ECO:0000313" key="3">
    <source>
        <dbReference type="EMBL" id="KDP27798.1"/>
    </source>
</evidence>
<organism evidence="3 4">
    <name type="scientific">Jatropha curcas</name>
    <name type="common">Barbados nut</name>
    <dbReference type="NCBI Taxonomy" id="180498"/>
    <lineage>
        <taxon>Eukaryota</taxon>
        <taxon>Viridiplantae</taxon>
        <taxon>Streptophyta</taxon>
        <taxon>Embryophyta</taxon>
        <taxon>Tracheophyta</taxon>
        <taxon>Spermatophyta</taxon>
        <taxon>Magnoliopsida</taxon>
        <taxon>eudicotyledons</taxon>
        <taxon>Gunneridae</taxon>
        <taxon>Pentapetalae</taxon>
        <taxon>rosids</taxon>
        <taxon>fabids</taxon>
        <taxon>Malpighiales</taxon>
        <taxon>Euphorbiaceae</taxon>
        <taxon>Crotonoideae</taxon>
        <taxon>Jatropheae</taxon>
        <taxon>Jatropha</taxon>
    </lineage>
</organism>
<feature type="compositionally biased region" description="Basic and acidic residues" evidence="2">
    <location>
        <begin position="372"/>
        <end position="393"/>
    </location>
</feature>
<name>A0A067JYE6_JATCU</name>
<feature type="region of interest" description="Disordered" evidence="2">
    <location>
        <begin position="363"/>
        <end position="437"/>
    </location>
</feature>
<dbReference type="OrthoDB" id="1894577at2759"/>
<dbReference type="PANTHER" id="PTHR34962:SF3">
    <property type="entry name" value="ABC SUBFAMILY C PROTEIN"/>
    <property type="match status" value="1"/>
</dbReference>
<feature type="compositionally biased region" description="Basic and acidic residues" evidence="2">
    <location>
        <begin position="427"/>
        <end position="437"/>
    </location>
</feature>
<sequence>MAGSYSATFPFSARTTIPTATSRGFRLKPLPAISVSASFPSNRTKRKNHLRPKILKTLTKPFPTAPLPHIFLVENIPVPNPISFPSANDAVCKEIPSESVPPVEADNFLEEFPASETIAAVGEPSGIVSKISAKSVIKYGGYLVGIFLFQNFFVWLVGNTNSLEKEERRIDFRGKVNILPNGSNVAYFDETELEEKISEIRAMAREAREKEKTERKEGNEESEIEKEIGARLAKLEKRLNSKREKLPESFMNYLGLFGNEKEEDGIGENNLELKEDKKPLSFKKKLKFKNPSMNSRSSPKGFSGSRSSGRSRSEDGSFQNGESRQIDPGTMNMDSRREDISTQLNSSQIDVSKLQKENQDFTKEIQSGSAQDAREERLSSEETKSQKSRDFGRHNSQSLRTQNQRTATKFDAPASSSSNDSRNPGKRQVENRGIHICRRSEDERPEALYTLRTPSQAYNQEESFCVVAFEDHFDANHFCYLLECYFEDLGEFSVDVVPLSTKELHDAVRSNSQKLIVVRKGQLKLYAGQPFAEVEKALYSLLE</sequence>
<evidence type="ECO:0000256" key="1">
    <source>
        <dbReference type="SAM" id="Coils"/>
    </source>
</evidence>
<dbReference type="Proteomes" id="UP000027138">
    <property type="component" value="Unassembled WGS sequence"/>
</dbReference>
<feature type="compositionally biased region" description="Low complexity" evidence="2">
    <location>
        <begin position="289"/>
        <end position="310"/>
    </location>
</feature>
<keyword evidence="4" id="KW-1185">Reference proteome</keyword>
<protein>
    <submittedName>
        <fullName evidence="3">Uncharacterized protein</fullName>
    </submittedName>
</protein>
<accession>A0A067JYE6</accession>
<proteinExistence type="predicted"/>
<dbReference type="AlphaFoldDB" id="A0A067JYE6"/>
<evidence type="ECO:0000256" key="2">
    <source>
        <dbReference type="SAM" id="MobiDB-lite"/>
    </source>
</evidence>
<gene>
    <name evidence="3" type="ORF">JCGZ_18878</name>
</gene>
<dbReference type="EMBL" id="KK914794">
    <property type="protein sequence ID" value="KDP27798.1"/>
    <property type="molecule type" value="Genomic_DNA"/>
</dbReference>